<accession>Q89RS1</accession>
<dbReference type="InterPro" id="IPR036259">
    <property type="entry name" value="MFS_trans_sf"/>
</dbReference>
<dbReference type="Proteomes" id="UP000002526">
    <property type="component" value="Chromosome"/>
</dbReference>
<feature type="transmembrane region" description="Helical" evidence="8">
    <location>
        <begin position="372"/>
        <end position="395"/>
    </location>
</feature>
<proteinExistence type="inferred from homology"/>
<dbReference type="PhylomeDB" id="Q89RS1"/>
<dbReference type="CDD" id="cd17320">
    <property type="entry name" value="MFS_MdfA_MDR_like"/>
    <property type="match status" value="1"/>
</dbReference>
<dbReference type="GO" id="GO:0022857">
    <property type="term" value="F:transmembrane transporter activity"/>
    <property type="evidence" value="ECO:0000318"/>
    <property type="project" value="GO_Central"/>
</dbReference>
<evidence type="ECO:0000313" key="12">
    <source>
        <dbReference type="Proteomes" id="UP000002526"/>
    </source>
</evidence>
<dbReference type="KEGG" id="bja:bll2691"/>
<dbReference type="PROSITE" id="PS50850">
    <property type="entry name" value="MFS"/>
    <property type="match status" value="1"/>
</dbReference>
<comment type="subcellular location">
    <subcellularLocation>
        <location evidence="8">Cell inner membrane</location>
        <topology evidence="8">Multi-pass membrane protein</topology>
    </subcellularLocation>
    <subcellularLocation>
        <location evidence="1">Cell membrane</location>
        <topology evidence="1">Multi-pass membrane protein</topology>
    </subcellularLocation>
</comment>
<feature type="compositionally biased region" description="Basic and acidic residues" evidence="9">
    <location>
        <begin position="1"/>
        <end position="18"/>
    </location>
</feature>
<dbReference type="Gene3D" id="1.20.1720.10">
    <property type="entry name" value="Multidrug resistance protein D"/>
    <property type="match status" value="1"/>
</dbReference>
<dbReference type="GO" id="GO:0042910">
    <property type="term" value="F:xenobiotic transmembrane transporter activity"/>
    <property type="evidence" value="ECO:0007669"/>
    <property type="project" value="InterPro"/>
</dbReference>
<dbReference type="SUPFAM" id="SSF103473">
    <property type="entry name" value="MFS general substrate transporter"/>
    <property type="match status" value="1"/>
</dbReference>
<evidence type="ECO:0000259" key="10">
    <source>
        <dbReference type="PROSITE" id="PS50850"/>
    </source>
</evidence>
<name>Q89RS1_BRADU</name>
<dbReference type="InterPro" id="IPR011701">
    <property type="entry name" value="MFS"/>
</dbReference>
<comment type="similarity">
    <text evidence="2 8">Belongs to the major facilitator superfamily. Bcr/CmlA family.</text>
</comment>
<sequence>MPDRTSERSDGGRSDRAPSLRRSSSHVTGCLPMRIEPDTFAFTLLLGLLAAVPYSGIDINLPALAATGATLGLSASDVGLTMSAFMLSLATAPLIYGPVSDRLGRKPVLGFGLALFVAASVSCAFASSLPVLLLGRFVQGIGAAATATTFAIIRDLFDGDAARSKIGNIMVAVNVATVIAPTAGAALLAAAGWRSIYATQAAIGFMLLVVVMFRFAETAAIAPSGRLVPSAVIDSYRRVLTHPVSVAYILVGAAGGATVFAYVTGASLFFVGAVGLSPEQYGLIFSACSASVMGGALLDGQLGRRGISSSHMLAIGLALSAAASVVLLGMTLTGWMPTELVVALLMAVALGFGLSVPNVMSATMQHLPEIAGAVSAAAGSIQLIAGAISSGLVAVRFDGRTALSMTAVMAASSLLALVLYCLVARSADRRLRSQVIGAGEAIRSSTSS</sequence>
<evidence type="ECO:0000256" key="6">
    <source>
        <dbReference type="ARBA" id="ARBA00022989"/>
    </source>
</evidence>
<dbReference type="PANTHER" id="PTHR23502:SF132">
    <property type="entry name" value="POLYAMINE TRANSPORTER 2-RELATED"/>
    <property type="match status" value="1"/>
</dbReference>
<evidence type="ECO:0000256" key="9">
    <source>
        <dbReference type="SAM" id="MobiDB-lite"/>
    </source>
</evidence>
<feature type="transmembrane region" description="Helical" evidence="8">
    <location>
        <begin position="197"/>
        <end position="216"/>
    </location>
</feature>
<dbReference type="EnsemblBacteria" id="BAC47956">
    <property type="protein sequence ID" value="BAC47956"/>
    <property type="gene ID" value="BAC47956"/>
</dbReference>
<keyword evidence="5 8" id="KW-0812">Transmembrane</keyword>
<keyword evidence="8" id="KW-0997">Cell inner membrane</keyword>
<gene>
    <name evidence="11" type="ordered locus">bll2691</name>
</gene>
<keyword evidence="3 8" id="KW-0813">Transport</keyword>
<protein>
    <recommendedName>
        <fullName evidence="8">Bcr/CflA family efflux transporter</fullName>
    </recommendedName>
</protein>
<feature type="transmembrane region" description="Helical" evidence="8">
    <location>
        <begin position="137"/>
        <end position="157"/>
    </location>
</feature>
<feature type="transmembrane region" description="Helical" evidence="8">
    <location>
        <begin position="401"/>
        <end position="423"/>
    </location>
</feature>
<dbReference type="AlphaFoldDB" id="Q89RS1"/>
<feature type="transmembrane region" description="Helical" evidence="8">
    <location>
        <begin position="341"/>
        <end position="360"/>
    </location>
</feature>
<evidence type="ECO:0000256" key="1">
    <source>
        <dbReference type="ARBA" id="ARBA00004651"/>
    </source>
</evidence>
<feature type="transmembrane region" description="Helical" evidence="8">
    <location>
        <begin position="246"/>
        <end position="275"/>
    </location>
</feature>
<dbReference type="NCBIfam" id="TIGR00710">
    <property type="entry name" value="efflux_Bcr_CflA"/>
    <property type="match status" value="1"/>
</dbReference>
<dbReference type="GO" id="GO:1990961">
    <property type="term" value="P:xenobiotic detoxification by transmembrane export across the plasma membrane"/>
    <property type="evidence" value="ECO:0000318"/>
    <property type="project" value="GO_Central"/>
</dbReference>
<dbReference type="EMBL" id="BA000040">
    <property type="protein sequence ID" value="BAC47956.1"/>
    <property type="molecule type" value="Genomic_DNA"/>
</dbReference>
<dbReference type="InterPro" id="IPR004812">
    <property type="entry name" value="Efflux_drug-R_Bcr/CmlA"/>
</dbReference>
<evidence type="ECO:0000256" key="8">
    <source>
        <dbReference type="RuleBase" id="RU365088"/>
    </source>
</evidence>
<feature type="transmembrane region" description="Helical" evidence="8">
    <location>
        <begin position="169"/>
        <end position="191"/>
    </location>
</feature>
<dbReference type="InParanoid" id="Q89RS1"/>
<feature type="transmembrane region" description="Helical" evidence="8">
    <location>
        <begin position="312"/>
        <end position="335"/>
    </location>
</feature>
<keyword evidence="12" id="KW-1185">Reference proteome</keyword>
<feature type="domain" description="Major facilitator superfamily (MFS) profile" evidence="10">
    <location>
        <begin position="39"/>
        <end position="428"/>
    </location>
</feature>
<feature type="transmembrane region" description="Helical" evidence="8">
    <location>
        <begin position="281"/>
        <end position="300"/>
    </location>
</feature>
<dbReference type="Pfam" id="PF07690">
    <property type="entry name" value="MFS_1"/>
    <property type="match status" value="1"/>
</dbReference>
<reference evidence="12" key="1">
    <citation type="journal article" date="2002" name="DNA Res.">
        <title>Complete genomic sequence of nitrogen-fixing symbiotic bacterium Bradyrhizobium japonicum USDA110.</title>
        <authorList>
            <person name="Kaneko T."/>
            <person name="Nakamura Y."/>
            <person name="Sato S."/>
            <person name="Minamisawa K."/>
            <person name="Uchiumi T."/>
            <person name="Sasamoto S."/>
            <person name="Watanabe A."/>
            <person name="Idesawa K."/>
            <person name="Iriguchi M."/>
            <person name="Kawashima K."/>
            <person name="Kohara M."/>
            <person name="Matsumoto M."/>
            <person name="Shimpo S."/>
            <person name="Tsuruoka H."/>
            <person name="Wada T."/>
            <person name="Yamada M."/>
            <person name="Tabata S."/>
        </authorList>
    </citation>
    <scope>NUCLEOTIDE SEQUENCE [LARGE SCALE GENOMIC DNA]</scope>
    <source>
        <strain evidence="12">JCM 10833 / BCRC 13528 / IAM 13628 / NBRC 14792 / USDA 110</strain>
    </source>
</reference>
<evidence type="ECO:0000256" key="3">
    <source>
        <dbReference type="ARBA" id="ARBA00022448"/>
    </source>
</evidence>
<feature type="transmembrane region" description="Helical" evidence="8">
    <location>
        <begin position="39"/>
        <end position="57"/>
    </location>
</feature>
<evidence type="ECO:0000313" key="11">
    <source>
        <dbReference type="EMBL" id="BAC47956.1"/>
    </source>
</evidence>
<dbReference type="HOGENOM" id="CLU_001265_47_0_5"/>
<dbReference type="PATRIC" id="fig|224911.5.peg.2665"/>
<keyword evidence="4" id="KW-1003">Cell membrane</keyword>
<evidence type="ECO:0000256" key="2">
    <source>
        <dbReference type="ARBA" id="ARBA00006236"/>
    </source>
</evidence>
<dbReference type="eggNOG" id="COG2814">
    <property type="taxonomic scope" value="Bacteria"/>
</dbReference>
<evidence type="ECO:0000256" key="4">
    <source>
        <dbReference type="ARBA" id="ARBA00022475"/>
    </source>
</evidence>
<dbReference type="OrthoDB" id="9800416at2"/>
<evidence type="ECO:0000256" key="7">
    <source>
        <dbReference type="ARBA" id="ARBA00023136"/>
    </source>
</evidence>
<feature type="transmembrane region" description="Helical" evidence="8">
    <location>
        <begin position="77"/>
        <end position="96"/>
    </location>
</feature>
<dbReference type="InterPro" id="IPR020846">
    <property type="entry name" value="MFS_dom"/>
</dbReference>
<organism evidence="11 12">
    <name type="scientific">Bradyrhizobium diazoefficiens (strain JCM 10833 / BCRC 13528 / IAM 13628 / NBRC 14792 / USDA 110)</name>
    <dbReference type="NCBI Taxonomy" id="224911"/>
    <lineage>
        <taxon>Bacteria</taxon>
        <taxon>Pseudomonadati</taxon>
        <taxon>Pseudomonadota</taxon>
        <taxon>Alphaproteobacteria</taxon>
        <taxon>Hyphomicrobiales</taxon>
        <taxon>Nitrobacteraceae</taxon>
        <taxon>Bradyrhizobium</taxon>
    </lineage>
</organism>
<dbReference type="PANTHER" id="PTHR23502">
    <property type="entry name" value="MAJOR FACILITATOR SUPERFAMILY"/>
    <property type="match status" value="1"/>
</dbReference>
<keyword evidence="7 8" id="KW-0472">Membrane</keyword>
<keyword evidence="6 8" id="KW-1133">Transmembrane helix</keyword>
<feature type="transmembrane region" description="Helical" evidence="8">
    <location>
        <begin position="108"/>
        <end position="131"/>
    </location>
</feature>
<dbReference type="STRING" id="224911.AAV28_10455"/>
<feature type="region of interest" description="Disordered" evidence="9">
    <location>
        <begin position="1"/>
        <end position="24"/>
    </location>
</feature>
<evidence type="ECO:0000256" key="5">
    <source>
        <dbReference type="ARBA" id="ARBA00022692"/>
    </source>
</evidence>
<dbReference type="GO" id="GO:0005886">
    <property type="term" value="C:plasma membrane"/>
    <property type="evidence" value="ECO:0000318"/>
    <property type="project" value="GO_Central"/>
</dbReference>